<evidence type="ECO:0000256" key="5">
    <source>
        <dbReference type="SAM" id="Phobius"/>
    </source>
</evidence>
<dbReference type="RefSeq" id="WP_188582273.1">
    <property type="nucleotide sequence ID" value="NZ_BMDZ01000088.1"/>
</dbReference>
<reference evidence="7" key="1">
    <citation type="journal article" date="2019" name="Int. J. Syst. Evol. Microbiol.">
        <title>The Global Catalogue of Microorganisms (GCM) 10K type strain sequencing project: providing services to taxonomists for standard genome sequencing and annotation.</title>
        <authorList>
            <consortium name="The Broad Institute Genomics Platform"/>
            <consortium name="The Broad Institute Genome Sequencing Center for Infectious Disease"/>
            <person name="Wu L."/>
            <person name="Ma J."/>
        </authorList>
    </citation>
    <scope>NUCLEOTIDE SEQUENCE [LARGE SCALE GENOMIC DNA]</scope>
    <source>
        <strain evidence="7">CGMCC 1.10188</strain>
    </source>
</reference>
<comment type="caution">
    <text evidence="6">The sequence shown here is derived from an EMBL/GenBank/DDBJ whole genome shotgun (WGS) entry which is preliminary data.</text>
</comment>
<dbReference type="EMBL" id="BMDZ01000088">
    <property type="protein sequence ID" value="GGB59662.1"/>
    <property type="molecule type" value="Genomic_DNA"/>
</dbReference>
<dbReference type="Pfam" id="PF07264">
    <property type="entry name" value="EI24"/>
    <property type="match status" value="1"/>
</dbReference>
<evidence type="ECO:0000313" key="7">
    <source>
        <dbReference type="Proteomes" id="UP000603352"/>
    </source>
</evidence>
<keyword evidence="3 5" id="KW-1133">Transmembrane helix</keyword>
<evidence type="ECO:0000256" key="3">
    <source>
        <dbReference type="ARBA" id="ARBA00022989"/>
    </source>
</evidence>
<keyword evidence="7" id="KW-1185">Reference proteome</keyword>
<organism evidence="6 7">
    <name type="scientific">Tistrella bauzanensis</name>
    <dbReference type="NCBI Taxonomy" id="657419"/>
    <lineage>
        <taxon>Bacteria</taxon>
        <taxon>Pseudomonadati</taxon>
        <taxon>Pseudomonadota</taxon>
        <taxon>Alphaproteobacteria</taxon>
        <taxon>Geminicoccales</taxon>
        <taxon>Geminicoccaceae</taxon>
        <taxon>Tistrella</taxon>
    </lineage>
</organism>
<evidence type="ECO:0000256" key="2">
    <source>
        <dbReference type="ARBA" id="ARBA00022692"/>
    </source>
</evidence>
<keyword evidence="4 5" id="KW-0472">Membrane</keyword>
<evidence type="ECO:0000313" key="6">
    <source>
        <dbReference type="EMBL" id="GGB59662.1"/>
    </source>
</evidence>
<name>A0ABQ1J7B9_9PROT</name>
<feature type="transmembrane region" description="Helical" evidence="5">
    <location>
        <begin position="179"/>
        <end position="197"/>
    </location>
</feature>
<protein>
    <recommendedName>
        <fullName evidence="8">Cysteine biosynthesis protein CysZ</fullName>
    </recommendedName>
</protein>
<evidence type="ECO:0008006" key="8">
    <source>
        <dbReference type="Google" id="ProtNLM"/>
    </source>
</evidence>
<proteinExistence type="predicted"/>
<sequence length="231" mass="25365">MALITTTVGRTLGNLDDARMWRPLAIGIFGSAVLMGLLWWLAVGWIDATGLTGISWLDATISYAGDFAVVVISAWLLFVPITSAVMGMLIDDVAEVVEARSYPGLPPAKGAGFWPSLASGLRFGLFALFLNILVLPLYFVPVLNLVLFVCLNGVLLSREYFEMAALRRMSPADAKAMRLRHRSLLFIHGAAVSFLFAIPFVNLTAPIISAAIFTHLFTLIREREARELRRP</sequence>
<feature type="transmembrane region" description="Helical" evidence="5">
    <location>
        <begin position="67"/>
        <end position="90"/>
    </location>
</feature>
<evidence type="ECO:0000256" key="4">
    <source>
        <dbReference type="ARBA" id="ARBA00023136"/>
    </source>
</evidence>
<keyword evidence="2 5" id="KW-0812">Transmembrane</keyword>
<comment type="subcellular location">
    <subcellularLocation>
        <location evidence="1">Membrane</location>
        <topology evidence="1">Multi-pass membrane protein</topology>
    </subcellularLocation>
</comment>
<gene>
    <name evidence="6" type="ORF">GCM10011505_45510</name>
</gene>
<evidence type="ECO:0000256" key="1">
    <source>
        <dbReference type="ARBA" id="ARBA00004141"/>
    </source>
</evidence>
<dbReference type="InterPro" id="IPR059112">
    <property type="entry name" value="CysZ/EI24"/>
</dbReference>
<feature type="transmembrane region" description="Helical" evidence="5">
    <location>
        <begin position="24"/>
        <end position="47"/>
    </location>
</feature>
<dbReference type="Proteomes" id="UP000603352">
    <property type="component" value="Unassembled WGS sequence"/>
</dbReference>
<accession>A0ABQ1J7B9</accession>